<dbReference type="GO" id="GO:0006229">
    <property type="term" value="P:dUTP biosynthetic process"/>
    <property type="evidence" value="ECO:0007669"/>
    <property type="project" value="InterPro"/>
</dbReference>
<gene>
    <name evidence="4" type="ORF">MSL71_260</name>
</gene>
<dbReference type="GO" id="GO:0008829">
    <property type="term" value="F:dCTP deaminase activity"/>
    <property type="evidence" value="ECO:0007669"/>
    <property type="project" value="InterPro"/>
</dbReference>
<dbReference type="Gene3D" id="2.70.40.10">
    <property type="match status" value="1"/>
</dbReference>
<evidence type="ECO:0000256" key="2">
    <source>
        <dbReference type="SAM" id="MobiDB-lite"/>
    </source>
</evidence>
<sequence length="413" mass="46909">MARNKKRRGTAKKTSGKKQNQDRNRGEDVLKDKGLETEFNCIRTNCASTIDCSCGIDCSGSSSCSGNRSGLLVGREIEKHKIIKCEDFEECKGECLQDASYDLRLGEGHYIYSEEKKTWEAIFIGDNLNECDDEIEPHFKRQYLDKKGVLTIPPFGCAFVQLHEDVDCCSIVMESKLIITGRFDLKLSMVRKGLVSQQATQVEPGYNGKLFCYLFNNTSGDVSLNYKSPVATIEFYYSSCQTICDPEVYRGIKKNIENKHFNKYNPAKNKCCNGTGISDVRFFSDGHGECSLPEHGGLSFFYSKFLNDNEYKNKAYEYVSKKIDENFNRIEKNIKSEVWERASFIVAIISLIVCILGLGFYGRYVSRLNAFNDNKANIEKQLTQYEAAINDLSHQLAILKVDQEAFSETLKKK</sequence>
<accession>A0A4V6IKT2</accession>
<feature type="transmembrane region" description="Helical" evidence="3">
    <location>
        <begin position="342"/>
        <end position="361"/>
    </location>
</feature>
<dbReference type="AlphaFoldDB" id="A0A4V6IKT2"/>
<protein>
    <submittedName>
        <fullName evidence="4">Dutpase-like</fullName>
    </submittedName>
</protein>
<name>A0A4V6IKT2_9BACT</name>
<dbReference type="InterPro" id="IPR011962">
    <property type="entry name" value="dCTP_deaminase"/>
</dbReference>
<feature type="compositionally biased region" description="Basic and acidic residues" evidence="2">
    <location>
        <begin position="19"/>
        <end position="29"/>
    </location>
</feature>
<keyword evidence="3" id="KW-1133">Transmembrane helix</keyword>
<evidence type="ECO:0000313" key="5">
    <source>
        <dbReference type="Proteomes" id="UP000507962"/>
    </source>
</evidence>
<feature type="region of interest" description="Disordered" evidence="2">
    <location>
        <begin position="1"/>
        <end position="29"/>
    </location>
</feature>
<keyword evidence="1" id="KW-0175">Coiled coil</keyword>
<keyword evidence="3" id="KW-0472">Membrane</keyword>
<dbReference type="InterPro" id="IPR036157">
    <property type="entry name" value="dUTPase-like_sf"/>
</dbReference>
<dbReference type="EMBL" id="CAADHO010000001">
    <property type="protein sequence ID" value="VFQ42408.1"/>
    <property type="molecule type" value="Genomic_DNA"/>
</dbReference>
<feature type="coiled-coil region" evidence="1">
    <location>
        <begin position="368"/>
        <end position="402"/>
    </location>
</feature>
<dbReference type="Proteomes" id="UP000507962">
    <property type="component" value="Unassembled WGS sequence"/>
</dbReference>
<reference evidence="4 5" key="1">
    <citation type="submission" date="2019-03" db="EMBL/GenBank/DDBJ databases">
        <authorList>
            <person name="Nijsse B."/>
        </authorList>
    </citation>
    <scope>NUCLEOTIDE SEQUENCE [LARGE SCALE GENOMIC DNA]</scope>
    <source>
        <strain evidence="4">Desulfoluna butyratoxydans MSL71</strain>
    </source>
</reference>
<dbReference type="SUPFAM" id="SSF51283">
    <property type="entry name" value="dUTPase-like"/>
    <property type="match status" value="1"/>
</dbReference>
<dbReference type="Pfam" id="PF22769">
    <property type="entry name" value="DCD"/>
    <property type="match status" value="1"/>
</dbReference>
<evidence type="ECO:0000256" key="1">
    <source>
        <dbReference type="SAM" id="Coils"/>
    </source>
</evidence>
<evidence type="ECO:0000256" key="3">
    <source>
        <dbReference type="SAM" id="Phobius"/>
    </source>
</evidence>
<dbReference type="RefSeq" id="WP_180136666.1">
    <property type="nucleotide sequence ID" value="NZ_CAADHO010000001.1"/>
</dbReference>
<organism evidence="4 5">
    <name type="scientific">Desulfoluna butyratoxydans</name>
    <dbReference type="NCBI Taxonomy" id="231438"/>
    <lineage>
        <taxon>Bacteria</taxon>
        <taxon>Pseudomonadati</taxon>
        <taxon>Thermodesulfobacteriota</taxon>
        <taxon>Desulfobacteria</taxon>
        <taxon>Desulfobacterales</taxon>
        <taxon>Desulfolunaceae</taxon>
        <taxon>Desulfoluna</taxon>
    </lineage>
</organism>
<feature type="compositionally biased region" description="Basic residues" evidence="2">
    <location>
        <begin position="1"/>
        <end position="16"/>
    </location>
</feature>
<evidence type="ECO:0000313" key="4">
    <source>
        <dbReference type="EMBL" id="VFQ42408.1"/>
    </source>
</evidence>
<keyword evidence="3" id="KW-0812">Transmembrane</keyword>
<proteinExistence type="predicted"/>
<keyword evidence="5" id="KW-1185">Reference proteome</keyword>